<dbReference type="STRING" id="1754191.A0A1Y1VH82"/>
<keyword evidence="3" id="KW-0067">ATP-binding</keyword>
<evidence type="ECO:0000256" key="1">
    <source>
        <dbReference type="ARBA" id="ARBA00022598"/>
    </source>
</evidence>
<reference evidence="5 6" key="2">
    <citation type="submission" date="2016-08" db="EMBL/GenBank/DDBJ databases">
        <title>Pervasive Adenine N6-methylation of Active Genes in Fungi.</title>
        <authorList>
            <consortium name="DOE Joint Genome Institute"/>
            <person name="Mondo S.J."/>
            <person name="Dannebaum R.O."/>
            <person name="Kuo R.C."/>
            <person name="Labutti K."/>
            <person name="Haridas S."/>
            <person name="Kuo A."/>
            <person name="Salamov A."/>
            <person name="Ahrendt S.R."/>
            <person name="Lipzen A."/>
            <person name="Sullivan W."/>
            <person name="Andreopoulos W.B."/>
            <person name="Clum A."/>
            <person name="Lindquist E."/>
            <person name="Daum C."/>
            <person name="Ramamoorthy G.K."/>
            <person name="Gryganskyi A."/>
            <person name="Culley D."/>
            <person name="Magnuson J.K."/>
            <person name="James T.Y."/>
            <person name="O'Malley M.A."/>
            <person name="Stajich J.E."/>
            <person name="Spatafora J.W."/>
            <person name="Visel A."/>
            <person name="Grigoriev I.V."/>
        </authorList>
    </citation>
    <scope>NUCLEOTIDE SEQUENCE [LARGE SCALE GENOMIC DNA]</scope>
    <source>
        <strain evidence="6">finn</strain>
    </source>
</reference>
<dbReference type="GO" id="GO:0005524">
    <property type="term" value="F:ATP binding"/>
    <property type="evidence" value="ECO:0007669"/>
    <property type="project" value="UniProtKB-KW"/>
</dbReference>
<accession>A0A1Y1VH82</accession>
<dbReference type="GO" id="GO:0070740">
    <property type="term" value="F:tubulin-glutamic acid ligase activity"/>
    <property type="evidence" value="ECO:0007669"/>
    <property type="project" value="TreeGrafter"/>
</dbReference>
<dbReference type="GO" id="GO:0036064">
    <property type="term" value="C:ciliary basal body"/>
    <property type="evidence" value="ECO:0007669"/>
    <property type="project" value="TreeGrafter"/>
</dbReference>
<feature type="compositionally biased region" description="Polar residues" evidence="4">
    <location>
        <begin position="596"/>
        <end position="607"/>
    </location>
</feature>
<keyword evidence="1" id="KW-0436">Ligase</keyword>
<proteinExistence type="predicted"/>
<evidence type="ECO:0000256" key="4">
    <source>
        <dbReference type="SAM" id="MobiDB-lite"/>
    </source>
</evidence>
<dbReference type="OrthoDB" id="202825at2759"/>
<keyword evidence="6" id="KW-1185">Reference proteome</keyword>
<dbReference type="PANTHER" id="PTHR12241">
    <property type="entry name" value="TUBULIN POLYGLUTAMYLASE"/>
    <property type="match status" value="1"/>
</dbReference>
<dbReference type="PROSITE" id="PS51221">
    <property type="entry name" value="TTL"/>
    <property type="match status" value="1"/>
</dbReference>
<dbReference type="GO" id="GO:0015631">
    <property type="term" value="F:tubulin binding"/>
    <property type="evidence" value="ECO:0007669"/>
    <property type="project" value="TreeGrafter"/>
</dbReference>
<dbReference type="AlphaFoldDB" id="A0A1Y1VH82"/>
<feature type="compositionally biased region" description="Polar residues" evidence="4">
    <location>
        <begin position="496"/>
        <end position="505"/>
    </location>
</feature>
<dbReference type="GO" id="GO:0000226">
    <property type="term" value="P:microtubule cytoskeleton organization"/>
    <property type="evidence" value="ECO:0007669"/>
    <property type="project" value="TreeGrafter"/>
</dbReference>
<feature type="region of interest" description="Disordered" evidence="4">
    <location>
        <begin position="496"/>
        <end position="519"/>
    </location>
</feature>
<evidence type="ECO:0000313" key="6">
    <source>
        <dbReference type="Proteomes" id="UP000193719"/>
    </source>
</evidence>
<name>A0A1Y1VH82_9FUNG</name>
<dbReference type="InterPro" id="IPR004344">
    <property type="entry name" value="TTL/TTLL_fam"/>
</dbReference>
<feature type="region of interest" description="Disordered" evidence="4">
    <location>
        <begin position="587"/>
        <end position="625"/>
    </location>
</feature>
<dbReference type="SUPFAM" id="SSF56059">
    <property type="entry name" value="Glutathione synthetase ATP-binding domain-like"/>
    <property type="match status" value="1"/>
</dbReference>
<reference evidence="5 6" key="1">
    <citation type="submission" date="2016-08" db="EMBL/GenBank/DDBJ databases">
        <title>Genomes of anaerobic fungi encode conserved fungal cellulosomes for biomass hydrolysis.</title>
        <authorList>
            <consortium name="DOE Joint Genome Institute"/>
            <person name="Haitjema C.H."/>
            <person name="Gilmore S.P."/>
            <person name="Henske J.K."/>
            <person name="Solomon K.V."/>
            <person name="De Groot R."/>
            <person name="Kuo A."/>
            <person name="Mondo S.J."/>
            <person name="Salamov A.A."/>
            <person name="Labutti K."/>
            <person name="Zhao Z."/>
            <person name="Chiniquy J."/>
            <person name="Barry K."/>
            <person name="Brewer H.M."/>
            <person name="Purvine S.O."/>
            <person name="Wright A.T."/>
            <person name="Boxma B."/>
            <person name="Van Alen T."/>
            <person name="Hackstein J.H."/>
            <person name="Baker S.E."/>
            <person name="Grigoriev I.V."/>
            <person name="O'Malley M.A."/>
        </authorList>
    </citation>
    <scope>NUCLEOTIDE SEQUENCE [LARGE SCALE GENOMIC DNA]</scope>
    <source>
        <strain evidence="6">finn</strain>
    </source>
</reference>
<dbReference type="Proteomes" id="UP000193719">
    <property type="component" value="Unassembled WGS sequence"/>
</dbReference>
<feature type="region of interest" description="Disordered" evidence="4">
    <location>
        <begin position="539"/>
        <end position="573"/>
    </location>
</feature>
<dbReference type="Pfam" id="PF03133">
    <property type="entry name" value="TTL"/>
    <property type="match status" value="1"/>
</dbReference>
<dbReference type="Gene3D" id="3.30.470.20">
    <property type="entry name" value="ATP-grasp fold, B domain"/>
    <property type="match status" value="1"/>
</dbReference>
<sequence length="933" mass="108281">MPDAPKARFSIKKFVNKEKLINNNYEIKSLFKDKKKTLKVDYSNCKYEVVKYCTKSFGYQQYKEEDNDDSWTLCWMDTGVSIDRVLSMKPGQKINHFPGMNEICRKDCLARNLGRLAKVYPKEYNFHPKTWVLPQEWNDFVTYAKQKSSKKNTYIAKPDAGCQGKGILLFKKIPKSPKDIFLTVTNAKHHNIINNVVVQTYIASPLLINGMKFDLRVYVLVLSANPLKIYIYKDGLARFATEKYSNPNQSNVKNVKMHLTNYAINKKSKNFDKEIGEGKGSKRYIADVFKEISSMKKYNITVDELWGKVSDVVIKTLVTIQPMLSQSCSTYHNGLKVSTSPCFEILGFDILLDSKLKAWILEVNHSPSFTCDTVLDFEIKRGVIINALRMIDFDNLLMNKLNKKIKCNSNEKGKRHSTFSIKKLSNENEVVDSNELPKIENTDNITQMKKKKDDVKERKNNYSGQYSISTLMDKNKSLVKDLNGIVLYSKLKGPHNLNSYSINNQSKKKKNNKETKTKKRVIDNHISNSLASEVYLGKPLPKIGKNKKNSNSNIKKNVKNNDNDKKEKEYKENRDINNIEIDKIENVNEDRDDYNNNDTKNGETLNNDDTKNSEPINNNDENNENLKKNTDIFKEHDFMYIIKTKKEFTTDEILKFQNIYENENKGNYYRAYPCDNEGQMKKYKSFIQVTSKTLNTNTLATKIRLEYLRKKKEKEEEEERKRILWKKKVKQGYFIGRYKINKKDENNLYEKFKGSLYNKINNIKKINSSDSLSSSTSYTSIANIKNLSFDINNCEYESLDSNITPTKKNTNVISTFSSNQTLNKILGEKPLNNSNNLFKINFPFEITSSSFSNFKDIKSNLSNRNKQLFINGKQINFENNNNDDDNTYFKYVLINEKISKDNDSLRCQSAPSLRKEQSLSGLKTYDIVFENYN</sequence>
<feature type="compositionally biased region" description="Basic and acidic residues" evidence="4">
    <location>
        <begin position="559"/>
        <end position="573"/>
    </location>
</feature>
<organism evidence="5 6">
    <name type="scientific">Piromyces finnis</name>
    <dbReference type="NCBI Taxonomy" id="1754191"/>
    <lineage>
        <taxon>Eukaryota</taxon>
        <taxon>Fungi</taxon>
        <taxon>Fungi incertae sedis</taxon>
        <taxon>Chytridiomycota</taxon>
        <taxon>Chytridiomycota incertae sedis</taxon>
        <taxon>Neocallimastigomycetes</taxon>
        <taxon>Neocallimastigales</taxon>
        <taxon>Neocallimastigaceae</taxon>
        <taxon>Piromyces</taxon>
    </lineage>
</organism>
<dbReference type="PANTHER" id="PTHR12241:SF147">
    <property type="entry name" value="TUBULIN POLYGLUTAMYLASE TTLL7"/>
    <property type="match status" value="1"/>
</dbReference>
<evidence type="ECO:0000256" key="3">
    <source>
        <dbReference type="ARBA" id="ARBA00022840"/>
    </source>
</evidence>
<comment type="caution">
    <text evidence="5">The sequence shown here is derived from an EMBL/GenBank/DDBJ whole genome shotgun (WGS) entry which is preliminary data.</text>
</comment>
<evidence type="ECO:0000256" key="2">
    <source>
        <dbReference type="ARBA" id="ARBA00022741"/>
    </source>
</evidence>
<evidence type="ECO:0000313" key="5">
    <source>
        <dbReference type="EMBL" id="ORX56069.1"/>
    </source>
</evidence>
<keyword evidence="2" id="KW-0547">Nucleotide-binding</keyword>
<protein>
    <submittedName>
        <fullName evidence="5">TTL-domain-containing protein</fullName>
    </submittedName>
</protein>
<dbReference type="EMBL" id="MCFH01000008">
    <property type="protein sequence ID" value="ORX56069.1"/>
    <property type="molecule type" value="Genomic_DNA"/>
</dbReference>
<gene>
    <name evidence="5" type="ORF">BCR36DRAFT_320911</name>
</gene>